<dbReference type="GO" id="GO:0009523">
    <property type="term" value="C:photosystem II"/>
    <property type="evidence" value="ECO:0007669"/>
    <property type="project" value="UniProtKB-KW"/>
</dbReference>
<evidence type="ECO:0000256" key="1">
    <source>
        <dbReference type="ARBA" id="ARBA00022531"/>
    </source>
</evidence>
<dbReference type="EMBL" id="FRXN01000002">
    <property type="protein sequence ID" value="SHO61962.1"/>
    <property type="molecule type" value="Genomic_DNA"/>
</dbReference>
<dbReference type="Proteomes" id="UP000184609">
    <property type="component" value="Unassembled WGS sequence"/>
</dbReference>
<reference evidence="6" key="1">
    <citation type="submission" date="2016-12" db="EMBL/GenBank/DDBJ databases">
        <authorList>
            <person name="Varghese N."/>
            <person name="Submissions S."/>
        </authorList>
    </citation>
    <scope>NUCLEOTIDE SEQUENCE [LARGE SCALE GENOMIC DNA]</scope>
    <source>
        <strain evidence="6">DSM 25035</strain>
    </source>
</reference>
<dbReference type="Pfam" id="PF14870">
    <property type="entry name" value="PSII_BNR"/>
    <property type="match status" value="2"/>
</dbReference>
<dbReference type="AlphaFoldDB" id="A0A1M7ZAX0"/>
<dbReference type="InterPro" id="IPR015943">
    <property type="entry name" value="WD40/YVTN_repeat-like_dom_sf"/>
</dbReference>
<dbReference type="InterPro" id="IPR026444">
    <property type="entry name" value="Secre_tail"/>
</dbReference>
<evidence type="ECO:0000259" key="3">
    <source>
        <dbReference type="Pfam" id="PF14870"/>
    </source>
</evidence>
<dbReference type="Gene3D" id="2.130.10.10">
    <property type="entry name" value="YVTN repeat-like/Quinoprotein amine dehydrogenase"/>
    <property type="match status" value="3"/>
</dbReference>
<protein>
    <submittedName>
        <fullName evidence="5">Por secretion system C-terminal sorting domain-containing protein</fullName>
    </submittedName>
</protein>
<dbReference type="STRING" id="1073327.SAMN04488108_1731"/>
<evidence type="ECO:0000256" key="2">
    <source>
        <dbReference type="ARBA" id="ARBA00023276"/>
    </source>
</evidence>
<feature type="domain" description="Photosynthesis system II assembly factor Ycf48/Hcf136-like" evidence="3">
    <location>
        <begin position="184"/>
        <end position="275"/>
    </location>
</feature>
<sequence>MRKLSILFSLFFLISLGTFGQTWTRLQSWGLDLEAIVWVNDSVAFAGGENLLIKTTDFGQSWQELPIEFEGRIQGLQFEDADSGIAVGENSLILKTQDGGASWNSISLSGDFNWKDIAYNGNDNWLIVGESGDIYQSIDDGSSWQKLESGVSEGLNSINFLNQDTVYSSGEKGIILRSYNGGDSWDKLNSGISTSLNDIQFSSDFIGYAVGEGGIAIKTIDGGETWQSLVTGVVSDLNSLSISKLNSSILVAAGETATIIRSGNAGVSFSKINLGATNSRGLREISFVGQTNQVFGVGVDGYGISSSNAGSTFTQKLAGYRNNFSSVDFKSDRIGFVAGQKGQFLISTNYGQSFVSRPIPEEIDISTIDFWNTSFGYVSGPAGKIYRTSNSGVNWGDFSINTNERVDGFYLFAPSVLYLAGTGGFITRSSDSGVTWDLNIDSGTPNDLKDLMFFDFIEGIAIGSNGEILYSYGGTNWEKVESLTNENFNGLAKVSGLSAVMVGDNGLIVKTDDMAKSFKIIDSGTDQDLLSVDFFDENYGFVSGKEGFTLVTKDGGNSWTQIESGTSRDLVSVSATSPTMAYAVGEDGSILVYNCMPAEGALSEISGLTQSCLEIQKYSITDGIIPGTQLNWRVDGGDIISGQGTNTIEVNWKDVGRRGVFVDRRNFCGAGETSYIEVIVSDLPAPEEVIAGNGIVCQGNEETYTMPELEGISYSWTIDGGEIIDGQGTASLTVKWNTSGAGIITVTPENSCGKAETISLPITINPLPVQPSEITGESLVAFGEQIYSVVAEEGISYQWDLNGGGTIISGQGTASIQVVWEEEGDYVLQVKGQNSCDDSPERDLAVKVSLITGLEPGPDLEGLKVYPNPSHGRFIVEAEFLDQWNDAVLITSFGQILSQTSIHSGQRKLEFYDLKPGVYYLRLDGHSGSVVRKLLVQ</sequence>
<accession>A0A1M7ZAX0</accession>
<dbReference type="Pfam" id="PF19408">
    <property type="entry name" value="PKD_6"/>
    <property type="match status" value="3"/>
</dbReference>
<dbReference type="NCBIfam" id="TIGR04183">
    <property type="entry name" value="Por_Secre_tail"/>
    <property type="match status" value="1"/>
</dbReference>
<feature type="domain" description="PKD-like" evidence="4">
    <location>
        <begin position="768"/>
        <end position="846"/>
    </location>
</feature>
<name>A0A1M7ZAX0_9BACT</name>
<gene>
    <name evidence="5" type="ORF">SAMN04488108_1731</name>
</gene>
<dbReference type="InterPro" id="IPR045829">
    <property type="entry name" value="PKD_6"/>
</dbReference>
<feature type="domain" description="Photosynthesis system II assembly factor Ycf48/Hcf136-like" evidence="3">
    <location>
        <begin position="109"/>
        <end position="177"/>
    </location>
</feature>
<dbReference type="PANTHER" id="PTHR47199">
    <property type="entry name" value="PHOTOSYSTEM II STABILITY/ASSEMBLY FACTOR HCF136, CHLOROPLASTIC"/>
    <property type="match status" value="1"/>
</dbReference>
<keyword evidence="1" id="KW-0602">Photosynthesis</keyword>
<dbReference type="PANTHER" id="PTHR47199:SF2">
    <property type="entry name" value="PHOTOSYSTEM II STABILITY_ASSEMBLY FACTOR HCF136, CHLOROPLASTIC"/>
    <property type="match status" value="1"/>
</dbReference>
<keyword evidence="6" id="KW-1185">Reference proteome</keyword>
<dbReference type="InterPro" id="IPR028203">
    <property type="entry name" value="PSII_CF48-like_dom"/>
</dbReference>
<dbReference type="GO" id="GO:0015979">
    <property type="term" value="P:photosynthesis"/>
    <property type="evidence" value="ECO:0007669"/>
    <property type="project" value="UniProtKB-KW"/>
</dbReference>
<feature type="domain" description="PKD-like" evidence="4">
    <location>
        <begin position="602"/>
        <end position="678"/>
    </location>
</feature>
<evidence type="ECO:0000313" key="5">
    <source>
        <dbReference type="EMBL" id="SHO61962.1"/>
    </source>
</evidence>
<proteinExistence type="predicted"/>
<dbReference type="SUPFAM" id="SSF110296">
    <property type="entry name" value="Oligoxyloglucan reducing end-specific cellobiohydrolase"/>
    <property type="match status" value="2"/>
</dbReference>
<organism evidence="5 6">
    <name type="scientific">Algoriphagus zhangzhouensis</name>
    <dbReference type="NCBI Taxonomy" id="1073327"/>
    <lineage>
        <taxon>Bacteria</taxon>
        <taxon>Pseudomonadati</taxon>
        <taxon>Bacteroidota</taxon>
        <taxon>Cytophagia</taxon>
        <taxon>Cytophagales</taxon>
        <taxon>Cyclobacteriaceae</taxon>
        <taxon>Algoriphagus</taxon>
    </lineage>
</organism>
<keyword evidence="2" id="KW-0604">Photosystem II</keyword>
<evidence type="ECO:0000313" key="6">
    <source>
        <dbReference type="Proteomes" id="UP000184609"/>
    </source>
</evidence>
<evidence type="ECO:0000259" key="4">
    <source>
        <dbReference type="Pfam" id="PF19408"/>
    </source>
</evidence>
<feature type="domain" description="PKD-like" evidence="4">
    <location>
        <begin position="685"/>
        <end position="761"/>
    </location>
</feature>
<dbReference type="RefSeq" id="WP_073571372.1">
    <property type="nucleotide sequence ID" value="NZ_FRXN01000002.1"/>
</dbReference>